<keyword evidence="3" id="KW-1185">Reference proteome</keyword>
<organism evidence="2 3">
    <name type="scientific">Jatropha curcas</name>
    <name type="common">Barbados nut</name>
    <dbReference type="NCBI Taxonomy" id="180498"/>
    <lineage>
        <taxon>Eukaryota</taxon>
        <taxon>Viridiplantae</taxon>
        <taxon>Streptophyta</taxon>
        <taxon>Embryophyta</taxon>
        <taxon>Tracheophyta</taxon>
        <taxon>Spermatophyta</taxon>
        <taxon>Magnoliopsida</taxon>
        <taxon>eudicotyledons</taxon>
        <taxon>Gunneridae</taxon>
        <taxon>Pentapetalae</taxon>
        <taxon>rosids</taxon>
        <taxon>fabids</taxon>
        <taxon>Malpighiales</taxon>
        <taxon>Euphorbiaceae</taxon>
        <taxon>Crotonoideae</taxon>
        <taxon>Jatropheae</taxon>
        <taxon>Jatropha</taxon>
    </lineage>
</organism>
<evidence type="ECO:0000313" key="3">
    <source>
        <dbReference type="Proteomes" id="UP000027138"/>
    </source>
</evidence>
<gene>
    <name evidence="2" type="ORF">JCGZ_02906</name>
</gene>
<dbReference type="PANTHER" id="PTHR33356:SF16">
    <property type="entry name" value="G PATCH DOMAIN PROTEIN"/>
    <property type="match status" value="1"/>
</dbReference>
<dbReference type="PANTHER" id="PTHR33356">
    <property type="entry name" value="TIP41-LIKE PROTEIN"/>
    <property type="match status" value="1"/>
</dbReference>
<sequence>MAVDLQSTDSLWLSSESQFFTEENSSSNCNNKPINETCFSSSSSSSSSCFSSSDSGSALSSPVESEQGSTKSESDQGDDYTAELTRQMAHYMLQDDENRHENESRQALIDYQIKAIQIMKQKQESFCRGQRANGYNNKQQVGKFHQSKGRGFSGQKFSWPNLPQKQRTGSDMTAVFLGDHSGVKTGSCGTGVFLPRGIDNTCEPRKKSGCSPVLIPAKVVQALKLQFDRMGVESRFHGSKFPVQYDGLTLDASYGRQIQKKSQAWTEPAMNHQEMGLPQEWTY</sequence>
<name>A0A067L142_JATCU</name>
<evidence type="ECO:0000313" key="2">
    <source>
        <dbReference type="EMBL" id="KDP42176.1"/>
    </source>
</evidence>
<dbReference type="EMBL" id="KK914309">
    <property type="protein sequence ID" value="KDP42176.1"/>
    <property type="molecule type" value="Genomic_DNA"/>
</dbReference>
<dbReference type="KEGG" id="jcu:105629897"/>
<dbReference type="STRING" id="180498.A0A067L142"/>
<accession>A0A067L142</accession>
<feature type="region of interest" description="Disordered" evidence="1">
    <location>
        <begin position="38"/>
        <end position="78"/>
    </location>
</feature>
<reference evidence="2 3" key="1">
    <citation type="journal article" date="2014" name="PLoS ONE">
        <title>Global Analysis of Gene Expression Profiles in Physic Nut (Jatropha curcas L.) Seedlings Exposed to Salt Stress.</title>
        <authorList>
            <person name="Zhang L."/>
            <person name="Zhang C."/>
            <person name="Wu P."/>
            <person name="Chen Y."/>
            <person name="Li M."/>
            <person name="Jiang H."/>
            <person name="Wu G."/>
        </authorList>
    </citation>
    <scope>NUCLEOTIDE SEQUENCE [LARGE SCALE GENOMIC DNA]</scope>
    <source>
        <strain evidence="3">cv. GZQX0401</strain>
        <tissue evidence="2">Young leaves</tissue>
    </source>
</reference>
<dbReference type="OrthoDB" id="1709562at2759"/>
<feature type="compositionally biased region" description="Low complexity" evidence="1">
    <location>
        <begin position="40"/>
        <end position="61"/>
    </location>
</feature>
<feature type="region of interest" description="Disordered" evidence="1">
    <location>
        <begin position="145"/>
        <end position="164"/>
    </location>
</feature>
<evidence type="ECO:0000256" key="1">
    <source>
        <dbReference type="SAM" id="MobiDB-lite"/>
    </source>
</evidence>
<feature type="compositionally biased region" description="Polar residues" evidence="1">
    <location>
        <begin position="62"/>
        <end position="71"/>
    </location>
</feature>
<proteinExistence type="predicted"/>
<dbReference type="AlphaFoldDB" id="A0A067L142"/>
<protein>
    <submittedName>
        <fullName evidence="2">Uncharacterized protein</fullName>
    </submittedName>
</protein>
<dbReference type="Proteomes" id="UP000027138">
    <property type="component" value="Unassembled WGS sequence"/>
</dbReference>
<feature type="compositionally biased region" description="Polar residues" evidence="1">
    <location>
        <begin position="155"/>
        <end position="164"/>
    </location>
</feature>